<dbReference type="Gene3D" id="3.40.930.10">
    <property type="entry name" value="Mannitol-specific EII, Chain A"/>
    <property type="match status" value="1"/>
</dbReference>
<dbReference type="InterPro" id="IPR016152">
    <property type="entry name" value="PTrfase/Anion_transptr"/>
</dbReference>
<dbReference type="EMBL" id="UOYP01000244">
    <property type="protein sequence ID" value="VAY88531.1"/>
    <property type="molecule type" value="Genomic_DNA"/>
</dbReference>
<dbReference type="InterPro" id="IPR051541">
    <property type="entry name" value="PTS_SugarTrans_NitroReg"/>
</dbReference>
<feature type="domain" description="PTS EIIA type-2" evidence="1">
    <location>
        <begin position="10"/>
        <end position="153"/>
    </location>
</feature>
<gene>
    <name evidence="2" type="primary">ptsN</name>
    <name evidence="2" type="ORF">CARN8_3180009</name>
</gene>
<dbReference type="GO" id="GO:0016740">
    <property type="term" value="F:transferase activity"/>
    <property type="evidence" value="ECO:0007669"/>
    <property type="project" value="UniProtKB-KW"/>
</dbReference>
<dbReference type="GO" id="GO:0030295">
    <property type="term" value="F:protein kinase activator activity"/>
    <property type="evidence" value="ECO:0007669"/>
    <property type="project" value="TreeGrafter"/>
</dbReference>
<name>A0A3P3ZNV7_9ZZZZ</name>
<dbReference type="CDD" id="cd00211">
    <property type="entry name" value="PTS_IIA_fru"/>
    <property type="match status" value="1"/>
</dbReference>
<dbReference type="PANTHER" id="PTHR47738:SF1">
    <property type="entry name" value="NITROGEN REGULATORY PROTEIN"/>
    <property type="match status" value="1"/>
</dbReference>
<accession>A0A3P3ZNV7</accession>
<reference evidence="2" key="1">
    <citation type="submission" date="2018-10" db="EMBL/GenBank/DDBJ databases">
        <authorList>
            <person name="Plewniak F."/>
        </authorList>
    </citation>
    <scope>NUCLEOTIDE SEQUENCE</scope>
</reference>
<organism evidence="2">
    <name type="scientific">mine drainage metagenome</name>
    <dbReference type="NCBI Taxonomy" id="410659"/>
    <lineage>
        <taxon>unclassified sequences</taxon>
        <taxon>metagenomes</taxon>
        <taxon>ecological metagenomes</taxon>
    </lineage>
</organism>
<sequence>MGSVVPRLYQLLKPDHIVLDLEVTSKKRLFEQIGILFENHDQLSRSQVFDALFNREKLGSTGLGHGFALPHGRMKGVRDTFAAFLRLSTEIPFEAPDGQPVRMAFVLLVPEHANEVHLRLLGEISELFSDESLRQHLLSVTDPLAVIQALSQPHAFG</sequence>
<evidence type="ECO:0000259" key="1">
    <source>
        <dbReference type="PROSITE" id="PS51094"/>
    </source>
</evidence>
<keyword evidence="2" id="KW-0808">Transferase</keyword>
<evidence type="ECO:0000313" key="2">
    <source>
        <dbReference type="EMBL" id="VAY88531.1"/>
    </source>
</evidence>
<dbReference type="SUPFAM" id="SSF55804">
    <property type="entry name" value="Phoshotransferase/anion transport protein"/>
    <property type="match status" value="1"/>
</dbReference>
<protein>
    <submittedName>
        <fullName evidence="2">Phosphotransferase enzyme IIA component</fullName>
    </submittedName>
</protein>
<dbReference type="PROSITE" id="PS51094">
    <property type="entry name" value="PTS_EIIA_TYPE_2"/>
    <property type="match status" value="1"/>
</dbReference>
<dbReference type="InterPro" id="IPR002178">
    <property type="entry name" value="PTS_EIIA_type-2_dom"/>
</dbReference>
<dbReference type="Pfam" id="PF00359">
    <property type="entry name" value="PTS_EIIA_2"/>
    <property type="match status" value="1"/>
</dbReference>
<dbReference type="AlphaFoldDB" id="A0A3P3ZNV7"/>
<dbReference type="PANTHER" id="PTHR47738">
    <property type="entry name" value="PTS SYSTEM FRUCTOSE-LIKE EIIA COMPONENT-RELATED"/>
    <property type="match status" value="1"/>
</dbReference>
<proteinExistence type="predicted"/>